<reference evidence="6" key="1">
    <citation type="submission" date="2020-11" db="EMBL/GenBank/DDBJ databases">
        <authorList>
            <person name="Tran Van P."/>
        </authorList>
    </citation>
    <scope>NUCLEOTIDE SEQUENCE</scope>
</reference>
<dbReference type="Pfam" id="PF03723">
    <property type="entry name" value="Hemocyanin_C"/>
    <property type="match status" value="1"/>
</dbReference>
<dbReference type="SUPFAM" id="SSF48050">
    <property type="entry name" value="Hemocyanin, N-terminal domain"/>
    <property type="match status" value="2"/>
</dbReference>
<dbReference type="PROSITE" id="PS00498">
    <property type="entry name" value="TYROSINASE_2"/>
    <property type="match status" value="1"/>
</dbReference>
<dbReference type="GO" id="GO:0004497">
    <property type="term" value="F:monooxygenase activity"/>
    <property type="evidence" value="ECO:0007669"/>
    <property type="project" value="UniProtKB-KW"/>
</dbReference>
<comment type="similarity">
    <text evidence="1">Belongs to the tyrosinase family. Hemocyanin subfamily.</text>
</comment>
<dbReference type="InterPro" id="IPR005204">
    <property type="entry name" value="Hemocyanin_N"/>
</dbReference>
<dbReference type="EMBL" id="OA564575">
    <property type="protein sequence ID" value="CAD7194815.1"/>
    <property type="molecule type" value="Genomic_DNA"/>
</dbReference>
<dbReference type="InterPro" id="IPR036697">
    <property type="entry name" value="Hemocyanin_N_sf"/>
</dbReference>
<evidence type="ECO:0000256" key="3">
    <source>
        <dbReference type="ARBA" id="ARBA00023033"/>
    </source>
</evidence>
<dbReference type="AlphaFoldDB" id="A0A7R8VCE3"/>
<dbReference type="Gene3D" id="2.60.40.1520">
    <property type="entry name" value="Hemocyanin, C-terminal domain"/>
    <property type="match status" value="1"/>
</dbReference>
<dbReference type="Pfam" id="PF00372">
    <property type="entry name" value="Hemocyanin_M"/>
    <property type="match status" value="1"/>
</dbReference>
<dbReference type="GO" id="GO:0005615">
    <property type="term" value="C:extracellular space"/>
    <property type="evidence" value="ECO:0007669"/>
    <property type="project" value="UniProtKB-ARBA"/>
</dbReference>
<dbReference type="PROSITE" id="PS00210">
    <property type="entry name" value="HEMOCYANIN_2"/>
    <property type="match status" value="1"/>
</dbReference>
<proteinExistence type="inferred from homology"/>
<organism evidence="6">
    <name type="scientific">Timema douglasi</name>
    <name type="common">Walking stick</name>
    <dbReference type="NCBI Taxonomy" id="61478"/>
    <lineage>
        <taxon>Eukaryota</taxon>
        <taxon>Metazoa</taxon>
        <taxon>Ecdysozoa</taxon>
        <taxon>Arthropoda</taxon>
        <taxon>Hexapoda</taxon>
        <taxon>Insecta</taxon>
        <taxon>Pterygota</taxon>
        <taxon>Neoptera</taxon>
        <taxon>Polyneoptera</taxon>
        <taxon>Phasmatodea</taxon>
        <taxon>Timematodea</taxon>
        <taxon>Timematoidea</taxon>
        <taxon>Timematidae</taxon>
        <taxon>Timema</taxon>
    </lineage>
</organism>
<dbReference type="InterPro" id="IPR000896">
    <property type="entry name" value="Hemocyanin/hexamerin_mid_dom"/>
</dbReference>
<keyword evidence="2" id="KW-0758">Storage protein</keyword>
<evidence type="ECO:0000256" key="1">
    <source>
        <dbReference type="ARBA" id="ARBA00009470"/>
    </source>
</evidence>
<dbReference type="InterPro" id="IPR013788">
    <property type="entry name" value="Hemocyanin/hexamerin"/>
</dbReference>
<evidence type="ECO:0000259" key="5">
    <source>
        <dbReference type="PROSITE" id="PS00498"/>
    </source>
</evidence>
<dbReference type="SUPFAM" id="SSF48056">
    <property type="entry name" value="Di-copper centre-containing domain"/>
    <property type="match status" value="1"/>
</dbReference>
<dbReference type="Gene3D" id="1.10.1280.10">
    <property type="entry name" value="Di-copper center containing domain from catechol oxidase"/>
    <property type="match status" value="1"/>
</dbReference>
<sequence length="796" mass="91788">MRWVLALVCATLCHLAAAKSTRGEVPADKDFLIKQKEILRLFNKVHEPNRFKEQMEIGKTYEPSNNLNRYKNPVPFKKLVRICTNSNTSVWLYQNPVPVKKLNPAPVKKLVRLCTNNSLLPRGKIFTLFNDKHRNEMVLLFESFLFSQDWETFYKTACWARDRINEGIGKVELDEVSPHLRGGRMENHLGKTTPVHPTEIRASISPSSAVELNTTSALANYATEAGPTPITTATYLVLYGCQFIYALTVAVLHREDTKGVVLPPSYEIYPHLYVNSEVIHAAYKAKMRQEPAVVRMNFTGTIRNPEQRVAYLGEDIGLNSHHAHWHMDFPFWWKPEEYGVEKDRQGELFYYMHHQLIARFDLERLSNDLPFVKPLGWNQKIVDGFYPQTTYRVGGEFPARPDNFEFQDLQNIKIKDLMDYDRRIREAIHQQAVYTVNGDYYSLNDSTGINTLGQIMEPSCGSKHREYYGALHNYGHILLGQITDPKGKFDMPPGVMEHFETATRDPAFFRLHKHIDNLFKLHKDLLPSYSRDEEVPGVTLTKVFPAPALKLEFPGVKIQDLSVDELTTYFEDFDIDLLNALDDTVDLDDVNIKARVRRLNHKPFAFHFTVESDKENLVAVRVFMGPKYDWFGQEIPLDEKRSYMVEIDKFVTKVNAGQTMFHRKSSESSVTIPDRETTKTLVAKVENAINGRASLTVNKDVRHCGYPDRLLLPKGKKGGLPFTLYAILTDYNKEKVNDLPYDYEYGGSISYCGTINHQYPDSKPMGFPFDRVINQDKFYYPNMFYKDVTITFKEDN</sequence>
<keyword evidence="3" id="KW-0560">Oxidoreductase</keyword>
<name>A0A7R8VCE3_TIMDO</name>
<dbReference type="PANTHER" id="PTHR11511:SF5">
    <property type="entry name" value="FAT-BODY PROTEIN 1-RELATED"/>
    <property type="match status" value="1"/>
</dbReference>
<gene>
    <name evidence="6" type="ORF">TDIB3V08_LOCUS1228</name>
</gene>
<protein>
    <recommendedName>
        <fullName evidence="5">Tyrosinase copper-binding domain-containing protein</fullName>
    </recommendedName>
</protein>
<dbReference type="InterPro" id="IPR014756">
    <property type="entry name" value="Ig_E-set"/>
</dbReference>
<dbReference type="PRINTS" id="PR00187">
    <property type="entry name" value="HAEMOCYANIN"/>
</dbReference>
<dbReference type="Pfam" id="PF03722">
    <property type="entry name" value="Hemocyanin_N"/>
    <property type="match status" value="1"/>
</dbReference>
<dbReference type="InterPro" id="IPR002227">
    <property type="entry name" value="Tyrosinase_Cu-bd"/>
</dbReference>
<evidence type="ECO:0000256" key="2">
    <source>
        <dbReference type="ARBA" id="ARBA00022761"/>
    </source>
</evidence>
<accession>A0A7R8VCE3</accession>
<dbReference type="Gene3D" id="1.20.1370.10">
    <property type="entry name" value="Hemocyanin, N-terminal domain"/>
    <property type="match status" value="2"/>
</dbReference>
<evidence type="ECO:0000313" key="6">
    <source>
        <dbReference type="EMBL" id="CAD7194815.1"/>
    </source>
</evidence>
<feature type="chain" id="PRO_5031109739" description="Tyrosinase copper-binding domain-containing protein" evidence="4">
    <location>
        <begin position="19"/>
        <end position="796"/>
    </location>
</feature>
<dbReference type="SUPFAM" id="SSF81296">
    <property type="entry name" value="E set domains"/>
    <property type="match status" value="1"/>
</dbReference>
<dbReference type="PANTHER" id="PTHR11511">
    <property type="entry name" value="LARVAL STORAGE PROTEIN/PHENOLOXIDASE"/>
    <property type="match status" value="1"/>
</dbReference>
<dbReference type="InterPro" id="IPR005203">
    <property type="entry name" value="Hemocyanin_C"/>
</dbReference>
<keyword evidence="4" id="KW-0732">Signal</keyword>
<feature type="domain" description="Tyrosinase copper-binding" evidence="5">
    <location>
        <begin position="505"/>
        <end position="516"/>
    </location>
</feature>
<keyword evidence="3" id="KW-0503">Monooxygenase</keyword>
<dbReference type="InterPro" id="IPR008922">
    <property type="entry name" value="Di-copper_centre_dom_sf"/>
</dbReference>
<dbReference type="InterPro" id="IPR037020">
    <property type="entry name" value="Hemocyanin_C_sf"/>
</dbReference>
<evidence type="ECO:0000256" key="4">
    <source>
        <dbReference type="SAM" id="SignalP"/>
    </source>
</evidence>
<dbReference type="GO" id="GO:0045735">
    <property type="term" value="F:nutrient reservoir activity"/>
    <property type="evidence" value="ECO:0007669"/>
    <property type="project" value="UniProtKB-KW"/>
</dbReference>
<feature type="signal peptide" evidence="4">
    <location>
        <begin position="1"/>
        <end position="18"/>
    </location>
</feature>